<gene>
    <name evidence="1" type="ORF">E1288_18035</name>
</gene>
<sequence length="127" mass="13967">MSQRAWVASAREARWHVCDVTDSGGSFVVACGHRLYGPVHRRIREGPPVDRRSVCQVCANIVNWLPALPSKGDEIMWPFDDPDDPPQTDRARILAEALEVDRSEVVPASPYLAGTTSAKATEVSRIA</sequence>
<reference evidence="1 2" key="1">
    <citation type="submission" date="2019-03" db="EMBL/GenBank/DDBJ databases">
        <title>Draft genome sequences of novel Actinobacteria.</title>
        <authorList>
            <person name="Sahin N."/>
            <person name="Ay H."/>
            <person name="Saygin H."/>
        </authorList>
    </citation>
    <scope>NUCLEOTIDE SEQUENCE [LARGE SCALE GENOMIC DNA]</scope>
    <source>
        <strain evidence="1 2">7K502</strain>
    </source>
</reference>
<organism evidence="1 2">
    <name type="scientific">Saccharopolyspora elongata</name>
    <dbReference type="NCBI Taxonomy" id="2530387"/>
    <lineage>
        <taxon>Bacteria</taxon>
        <taxon>Bacillati</taxon>
        <taxon>Actinomycetota</taxon>
        <taxon>Actinomycetes</taxon>
        <taxon>Pseudonocardiales</taxon>
        <taxon>Pseudonocardiaceae</taxon>
        <taxon>Saccharopolyspora</taxon>
    </lineage>
</organism>
<dbReference type="RefSeq" id="WP_132486539.1">
    <property type="nucleotide sequence ID" value="NZ_SMKW01000022.1"/>
</dbReference>
<comment type="caution">
    <text evidence="1">The sequence shown here is derived from an EMBL/GenBank/DDBJ whole genome shotgun (WGS) entry which is preliminary data.</text>
</comment>
<evidence type="ECO:0000313" key="2">
    <source>
        <dbReference type="Proteomes" id="UP000294947"/>
    </source>
</evidence>
<proteinExistence type="predicted"/>
<dbReference type="Proteomes" id="UP000294947">
    <property type="component" value="Unassembled WGS sequence"/>
</dbReference>
<dbReference type="OrthoDB" id="10002576at2"/>
<dbReference type="AlphaFoldDB" id="A0A4R4Z244"/>
<accession>A0A4R4Z244</accession>
<keyword evidence="2" id="KW-1185">Reference proteome</keyword>
<name>A0A4R4Z244_9PSEU</name>
<dbReference type="EMBL" id="SMKW01000022">
    <property type="protein sequence ID" value="TDD50112.1"/>
    <property type="molecule type" value="Genomic_DNA"/>
</dbReference>
<protein>
    <submittedName>
        <fullName evidence="1">Uncharacterized protein</fullName>
    </submittedName>
</protein>
<evidence type="ECO:0000313" key="1">
    <source>
        <dbReference type="EMBL" id="TDD50112.1"/>
    </source>
</evidence>